<evidence type="ECO:0000313" key="7">
    <source>
        <dbReference type="Proteomes" id="UP000268162"/>
    </source>
</evidence>
<dbReference type="AlphaFoldDB" id="A0A4Q0A551"/>
<dbReference type="InterPro" id="IPR001129">
    <property type="entry name" value="Membr-assoc_MAPEG"/>
</dbReference>
<comment type="subcellular location">
    <subcellularLocation>
        <location evidence="1">Membrane</location>
    </subcellularLocation>
</comment>
<keyword evidence="4 5" id="KW-0472">Membrane</keyword>
<keyword evidence="3 5" id="KW-1133">Transmembrane helix</keyword>
<dbReference type="PANTHER" id="PTHR35371:SF1">
    <property type="entry name" value="BLR7753 PROTEIN"/>
    <property type="match status" value="1"/>
</dbReference>
<dbReference type="PANTHER" id="PTHR35371">
    <property type="entry name" value="INNER MEMBRANE PROTEIN"/>
    <property type="match status" value="1"/>
</dbReference>
<organism evidence="6 7">
    <name type="scientific">Dimargaris cristalligena</name>
    <dbReference type="NCBI Taxonomy" id="215637"/>
    <lineage>
        <taxon>Eukaryota</taxon>
        <taxon>Fungi</taxon>
        <taxon>Fungi incertae sedis</taxon>
        <taxon>Zoopagomycota</taxon>
        <taxon>Kickxellomycotina</taxon>
        <taxon>Dimargaritomycetes</taxon>
        <taxon>Dimargaritales</taxon>
        <taxon>Dimargaritaceae</taxon>
        <taxon>Dimargaris</taxon>
    </lineage>
</organism>
<dbReference type="Pfam" id="PF01124">
    <property type="entry name" value="MAPEG"/>
    <property type="match status" value="1"/>
</dbReference>
<dbReference type="OrthoDB" id="2122304at2759"/>
<protein>
    <recommendedName>
        <fullName evidence="8">MAPEG family-domain-containing protein</fullName>
    </recommendedName>
</protein>
<evidence type="ECO:0000256" key="5">
    <source>
        <dbReference type="SAM" id="Phobius"/>
    </source>
</evidence>
<dbReference type="SUPFAM" id="SSF161084">
    <property type="entry name" value="MAPEG domain-like"/>
    <property type="match status" value="1"/>
</dbReference>
<dbReference type="Proteomes" id="UP000268162">
    <property type="component" value="Unassembled WGS sequence"/>
</dbReference>
<evidence type="ECO:0000256" key="4">
    <source>
        <dbReference type="ARBA" id="ARBA00023136"/>
    </source>
</evidence>
<feature type="transmembrane region" description="Helical" evidence="5">
    <location>
        <begin position="119"/>
        <end position="138"/>
    </location>
</feature>
<evidence type="ECO:0008006" key="8">
    <source>
        <dbReference type="Google" id="ProtNLM"/>
    </source>
</evidence>
<evidence type="ECO:0000313" key="6">
    <source>
        <dbReference type="EMBL" id="RKP40370.1"/>
    </source>
</evidence>
<evidence type="ECO:0000256" key="2">
    <source>
        <dbReference type="ARBA" id="ARBA00022692"/>
    </source>
</evidence>
<reference evidence="7" key="1">
    <citation type="journal article" date="2018" name="Nat. Microbiol.">
        <title>Leveraging single-cell genomics to expand the fungal tree of life.</title>
        <authorList>
            <person name="Ahrendt S.R."/>
            <person name="Quandt C.A."/>
            <person name="Ciobanu D."/>
            <person name="Clum A."/>
            <person name="Salamov A."/>
            <person name="Andreopoulos B."/>
            <person name="Cheng J.F."/>
            <person name="Woyke T."/>
            <person name="Pelin A."/>
            <person name="Henrissat B."/>
            <person name="Reynolds N.K."/>
            <person name="Benny G.L."/>
            <person name="Smith M.E."/>
            <person name="James T.Y."/>
            <person name="Grigoriev I.V."/>
        </authorList>
    </citation>
    <scope>NUCLEOTIDE SEQUENCE [LARGE SCALE GENOMIC DNA]</scope>
    <source>
        <strain evidence="7">RSA 468</strain>
    </source>
</reference>
<dbReference type="EMBL" id="ML002212">
    <property type="protein sequence ID" value="RKP40370.1"/>
    <property type="molecule type" value="Genomic_DNA"/>
</dbReference>
<feature type="transmembrane region" description="Helical" evidence="5">
    <location>
        <begin position="90"/>
        <end position="113"/>
    </location>
</feature>
<sequence>MYTDTHERVQAGCVLAALVLWILTLIPLYLSRRSADKRREGYDHATPRIHYEHLSDTDLRTIGAHSNTMEAFTLFALGVAFNRFGNGHPLVADAICIIFILTRMIYIIMYLLGFTLIRTLFWIGGFLATLTLYILPFAT</sequence>
<feature type="transmembrane region" description="Helical" evidence="5">
    <location>
        <begin position="12"/>
        <end position="30"/>
    </location>
</feature>
<dbReference type="GO" id="GO:0016020">
    <property type="term" value="C:membrane"/>
    <property type="evidence" value="ECO:0007669"/>
    <property type="project" value="UniProtKB-SubCell"/>
</dbReference>
<name>A0A4Q0A551_9FUNG</name>
<proteinExistence type="predicted"/>
<keyword evidence="7" id="KW-1185">Reference proteome</keyword>
<gene>
    <name evidence="6" type="ORF">BJ085DRAFT_37663</name>
</gene>
<evidence type="ECO:0000256" key="1">
    <source>
        <dbReference type="ARBA" id="ARBA00004370"/>
    </source>
</evidence>
<evidence type="ECO:0000256" key="3">
    <source>
        <dbReference type="ARBA" id="ARBA00022989"/>
    </source>
</evidence>
<keyword evidence="2 5" id="KW-0812">Transmembrane</keyword>
<dbReference type="InterPro" id="IPR023352">
    <property type="entry name" value="MAPEG-like_dom_sf"/>
</dbReference>
<accession>A0A4Q0A551</accession>
<dbReference type="Gene3D" id="1.20.120.550">
    <property type="entry name" value="Membrane associated eicosanoid/glutathione metabolism-like domain"/>
    <property type="match status" value="1"/>
</dbReference>